<feature type="compositionally biased region" description="Acidic residues" evidence="1">
    <location>
        <begin position="109"/>
        <end position="125"/>
    </location>
</feature>
<feature type="region of interest" description="Disordered" evidence="1">
    <location>
        <begin position="1"/>
        <end position="125"/>
    </location>
</feature>
<evidence type="ECO:0000256" key="1">
    <source>
        <dbReference type="SAM" id="MobiDB-lite"/>
    </source>
</evidence>
<keyword evidence="3" id="KW-1185">Reference proteome</keyword>
<comment type="caution">
    <text evidence="2">The sequence shown here is derived from an EMBL/GenBank/DDBJ whole genome shotgun (WGS) entry which is preliminary data.</text>
</comment>
<dbReference type="EMBL" id="JBHULC010000007">
    <property type="protein sequence ID" value="MFD2520650.1"/>
    <property type="molecule type" value="Genomic_DNA"/>
</dbReference>
<evidence type="ECO:0000313" key="2">
    <source>
        <dbReference type="EMBL" id="MFD2520650.1"/>
    </source>
</evidence>
<feature type="compositionally biased region" description="Basic and acidic residues" evidence="1">
    <location>
        <begin position="47"/>
        <end position="71"/>
    </location>
</feature>
<dbReference type="RefSeq" id="WP_340239928.1">
    <property type="nucleotide sequence ID" value="NZ_JBBEWC010000016.1"/>
</dbReference>
<dbReference type="Proteomes" id="UP001597510">
    <property type="component" value="Unassembled WGS sequence"/>
</dbReference>
<sequence length="125" mass="14091">METSRNPKGRKKEEAEAEFPGYPLYPASEDIYSKGIKEDNVNPEDVSTSKEPNDKKGDEWNEGDYAHRSTGEDLDIPGSEYDDEAEEIGMEDEENNYYSLGGDNHSDLEETNSDLLEDDSDSDDQ</sequence>
<protein>
    <submittedName>
        <fullName evidence="2">Uncharacterized protein</fullName>
    </submittedName>
</protein>
<proteinExistence type="predicted"/>
<gene>
    <name evidence="2" type="ORF">ACFSR2_07140</name>
</gene>
<feature type="compositionally biased region" description="Acidic residues" evidence="1">
    <location>
        <begin position="72"/>
        <end position="95"/>
    </location>
</feature>
<organism evidence="2 3">
    <name type="scientific">Emticicia soli</name>
    <dbReference type="NCBI Taxonomy" id="2027878"/>
    <lineage>
        <taxon>Bacteria</taxon>
        <taxon>Pseudomonadati</taxon>
        <taxon>Bacteroidota</taxon>
        <taxon>Cytophagia</taxon>
        <taxon>Cytophagales</taxon>
        <taxon>Leadbetterellaceae</taxon>
        <taxon>Emticicia</taxon>
    </lineage>
</organism>
<name>A0ABW5J4Q7_9BACT</name>
<reference evidence="3" key="1">
    <citation type="journal article" date="2019" name="Int. J. Syst. Evol. Microbiol.">
        <title>The Global Catalogue of Microorganisms (GCM) 10K type strain sequencing project: providing services to taxonomists for standard genome sequencing and annotation.</title>
        <authorList>
            <consortium name="The Broad Institute Genomics Platform"/>
            <consortium name="The Broad Institute Genome Sequencing Center for Infectious Disease"/>
            <person name="Wu L."/>
            <person name="Ma J."/>
        </authorList>
    </citation>
    <scope>NUCLEOTIDE SEQUENCE [LARGE SCALE GENOMIC DNA]</scope>
    <source>
        <strain evidence="3">KCTC 52344</strain>
    </source>
</reference>
<feature type="compositionally biased region" description="Basic and acidic residues" evidence="1">
    <location>
        <begin position="31"/>
        <end position="40"/>
    </location>
</feature>
<accession>A0ABW5J4Q7</accession>
<evidence type="ECO:0000313" key="3">
    <source>
        <dbReference type="Proteomes" id="UP001597510"/>
    </source>
</evidence>